<dbReference type="SMART" id="SM00257">
    <property type="entry name" value="LysM"/>
    <property type="match status" value="1"/>
</dbReference>
<comment type="caution">
    <text evidence="4">The sequence shown here is derived from an EMBL/GenBank/DDBJ whole genome shotgun (WGS) entry which is preliminary data.</text>
</comment>
<dbReference type="Gene3D" id="3.10.350.10">
    <property type="entry name" value="LysM domain"/>
    <property type="match status" value="1"/>
</dbReference>
<organism evidence="4">
    <name type="scientific">Anaerolinea thermolimosa</name>
    <dbReference type="NCBI Taxonomy" id="229919"/>
    <lineage>
        <taxon>Bacteria</taxon>
        <taxon>Bacillati</taxon>
        <taxon>Chloroflexota</taxon>
        <taxon>Anaerolineae</taxon>
        <taxon>Anaerolineales</taxon>
        <taxon>Anaerolineaceae</taxon>
        <taxon>Anaerolinea</taxon>
    </lineage>
</organism>
<dbReference type="InterPro" id="IPR036779">
    <property type="entry name" value="LysM_dom_sf"/>
</dbReference>
<feature type="region of interest" description="Disordered" evidence="1">
    <location>
        <begin position="66"/>
        <end position="98"/>
    </location>
</feature>
<dbReference type="SUPFAM" id="SSF54106">
    <property type="entry name" value="LysM domain"/>
    <property type="match status" value="1"/>
</dbReference>
<accession>A0A7C4PIX8</accession>
<feature type="transmembrane region" description="Helical" evidence="2">
    <location>
        <begin position="21"/>
        <end position="43"/>
    </location>
</feature>
<name>A0A7C4PIX8_9CHLR</name>
<evidence type="ECO:0000256" key="2">
    <source>
        <dbReference type="SAM" id="Phobius"/>
    </source>
</evidence>
<feature type="compositionally biased region" description="Low complexity" evidence="1">
    <location>
        <begin position="83"/>
        <end position="97"/>
    </location>
</feature>
<protein>
    <submittedName>
        <fullName evidence="4">LysM peptidoglycan-binding domain-containing protein</fullName>
    </submittedName>
</protein>
<sequence>MMDRSLRRGKAAKRRTKSTVRFIESAIILLVFLGGIFGCAWTLTGPLNLLSSLKPLLTVEPAGVSASQPEIPTTEPLVPSVHTPTLQQPTPTFTPTPKISATPRPPFLYYTQAGDTLMALASRFNVNPDEIQSTSPIPQESLLDPGQLLIIPHRLDETTSSEQVMPDSEIVFSPSALDFDINRFVTEAGGYLSTIHEWHTNGWNDGARAVYSVAINNSINPRLLLALLEYQSHWVYGQPANLAQTDFPVGYPNYEKKGLSLQLSWAVQQLNIGYYGWRDGRVTELTFKDGSKVRLAPDLNAGTVALLYLMAQLYDQPHWAGAVYGPESLPALYERMFGSPWVRAQAVEPLFPATLTQPPLELPFRKGKFWSLTGGPHSAWGPDGARAALDFAPSTTEKDCYQSSDWVSAMASGLVVRSETGVVVVDLDGDGYEQTGWAILYLHIATEDRVPAGTWVNTDDNIGHPSCEGGMATGTHVHVARKYNGEWILADGPLPFTLSGWRAYAGAKDYQGTLIKEGQTVTASIYGDYNSRINR</sequence>
<dbReference type="CDD" id="cd00118">
    <property type="entry name" value="LysM"/>
    <property type="match status" value="1"/>
</dbReference>
<keyword evidence="2" id="KW-0472">Membrane</keyword>
<feature type="domain" description="LysM" evidence="3">
    <location>
        <begin position="107"/>
        <end position="151"/>
    </location>
</feature>
<dbReference type="InterPro" id="IPR011055">
    <property type="entry name" value="Dup_hybrid_motif"/>
</dbReference>
<dbReference type="EMBL" id="DSYK01000312">
    <property type="protein sequence ID" value="HGS21447.1"/>
    <property type="molecule type" value="Genomic_DNA"/>
</dbReference>
<dbReference type="InterPro" id="IPR018392">
    <property type="entry name" value="LysM"/>
</dbReference>
<dbReference type="Pfam" id="PF01476">
    <property type="entry name" value="LysM"/>
    <property type="match status" value="1"/>
</dbReference>
<evidence type="ECO:0000313" key="4">
    <source>
        <dbReference type="EMBL" id="HGS21447.1"/>
    </source>
</evidence>
<evidence type="ECO:0000256" key="1">
    <source>
        <dbReference type="SAM" id="MobiDB-lite"/>
    </source>
</evidence>
<keyword evidence="2" id="KW-0812">Transmembrane</keyword>
<proteinExistence type="predicted"/>
<reference evidence="4" key="1">
    <citation type="journal article" date="2020" name="mSystems">
        <title>Genome- and Community-Level Interaction Insights into Carbon Utilization and Element Cycling Functions of Hydrothermarchaeota in Hydrothermal Sediment.</title>
        <authorList>
            <person name="Zhou Z."/>
            <person name="Liu Y."/>
            <person name="Xu W."/>
            <person name="Pan J."/>
            <person name="Luo Z.H."/>
            <person name="Li M."/>
        </authorList>
    </citation>
    <scope>NUCLEOTIDE SEQUENCE [LARGE SCALE GENOMIC DNA]</scope>
    <source>
        <strain evidence="4">SpSt-573</strain>
    </source>
</reference>
<evidence type="ECO:0000259" key="3">
    <source>
        <dbReference type="PROSITE" id="PS51782"/>
    </source>
</evidence>
<gene>
    <name evidence="4" type="ORF">ENT37_06225</name>
</gene>
<keyword evidence="2" id="KW-1133">Transmembrane helix</keyword>
<dbReference type="Gene3D" id="2.70.70.10">
    <property type="entry name" value="Glucose Permease (Domain IIA)"/>
    <property type="match status" value="1"/>
</dbReference>
<dbReference type="PROSITE" id="PS51782">
    <property type="entry name" value="LYSM"/>
    <property type="match status" value="1"/>
</dbReference>
<dbReference type="AlphaFoldDB" id="A0A7C4PIX8"/>